<comment type="caution">
    <text evidence="5">The sequence shown here is derived from an EMBL/GenBank/DDBJ whole genome shotgun (WGS) entry which is preliminary data.</text>
</comment>
<dbReference type="PANTHER" id="PTHR47966">
    <property type="entry name" value="BETA-SITE APP-CLEAVING ENZYME, ISOFORM A-RELATED"/>
    <property type="match status" value="1"/>
</dbReference>
<feature type="compositionally biased region" description="Basic and acidic residues" evidence="2">
    <location>
        <begin position="981"/>
        <end position="990"/>
    </location>
</feature>
<proteinExistence type="inferred from homology"/>
<keyword evidence="3" id="KW-0472">Membrane</keyword>
<feature type="compositionally biased region" description="Gly residues" evidence="2">
    <location>
        <begin position="677"/>
        <end position="692"/>
    </location>
</feature>
<feature type="region of interest" description="Disordered" evidence="2">
    <location>
        <begin position="742"/>
        <end position="766"/>
    </location>
</feature>
<dbReference type="InterPro" id="IPR001461">
    <property type="entry name" value="Aspartic_peptidase_A1"/>
</dbReference>
<feature type="region of interest" description="Disordered" evidence="2">
    <location>
        <begin position="981"/>
        <end position="1016"/>
    </location>
</feature>
<dbReference type="GO" id="GO:0004190">
    <property type="term" value="F:aspartic-type endopeptidase activity"/>
    <property type="evidence" value="ECO:0007669"/>
    <property type="project" value="InterPro"/>
</dbReference>
<evidence type="ECO:0000313" key="5">
    <source>
        <dbReference type="EMBL" id="KAF5314954.1"/>
    </source>
</evidence>
<dbReference type="PRINTS" id="PR00792">
    <property type="entry name" value="PEPSIN"/>
</dbReference>
<keyword evidence="3" id="KW-1133">Transmembrane helix</keyword>
<feature type="domain" description="Peptidase A1" evidence="4">
    <location>
        <begin position="256"/>
        <end position="627"/>
    </location>
</feature>
<comment type="similarity">
    <text evidence="1">Belongs to the peptidase A1 family.</text>
</comment>
<feature type="region of interest" description="Disordered" evidence="2">
    <location>
        <begin position="1118"/>
        <end position="1147"/>
    </location>
</feature>
<gene>
    <name evidence="5" type="ORF">D9619_007614</name>
</gene>
<evidence type="ECO:0000256" key="1">
    <source>
        <dbReference type="ARBA" id="ARBA00007447"/>
    </source>
</evidence>
<feature type="compositionally biased region" description="Low complexity" evidence="2">
    <location>
        <begin position="11"/>
        <end position="21"/>
    </location>
</feature>
<dbReference type="InterPro" id="IPR034164">
    <property type="entry name" value="Pepsin-like_dom"/>
</dbReference>
<evidence type="ECO:0000259" key="4">
    <source>
        <dbReference type="PROSITE" id="PS51767"/>
    </source>
</evidence>
<feature type="region of interest" description="Disordered" evidence="2">
    <location>
        <begin position="1"/>
        <end position="74"/>
    </location>
</feature>
<dbReference type="CDD" id="cd05471">
    <property type="entry name" value="pepsin_like"/>
    <property type="match status" value="1"/>
</dbReference>
<dbReference type="OrthoDB" id="2747330at2759"/>
<dbReference type="AlphaFoldDB" id="A0A8H5EWJ3"/>
<feature type="compositionally biased region" description="Basic and acidic residues" evidence="2">
    <location>
        <begin position="910"/>
        <end position="921"/>
    </location>
</feature>
<dbReference type="PROSITE" id="PS51767">
    <property type="entry name" value="PEPTIDASE_A1"/>
    <property type="match status" value="1"/>
</dbReference>
<dbReference type="GO" id="GO:0006508">
    <property type="term" value="P:proteolysis"/>
    <property type="evidence" value="ECO:0007669"/>
    <property type="project" value="InterPro"/>
</dbReference>
<dbReference type="InterPro" id="IPR021109">
    <property type="entry name" value="Peptidase_aspartic_dom_sf"/>
</dbReference>
<dbReference type="PANTHER" id="PTHR47966:SF57">
    <property type="entry name" value="PEPTIDASE A1 DOMAIN-CONTAINING PROTEIN"/>
    <property type="match status" value="1"/>
</dbReference>
<feature type="compositionally biased region" description="Pro residues" evidence="2">
    <location>
        <begin position="1126"/>
        <end position="1135"/>
    </location>
</feature>
<dbReference type="Gene3D" id="2.40.70.10">
    <property type="entry name" value="Acid Proteases"/>
    <property type="match status" value="2"/>
</dbReference>
<keyword evidence="6" id="KW-1185">Reference proteome</keyword>
<dbReference type="Pfam" id="PF00026">
    <property type="entry name" value="Asp"/>
    <property type="match status" value="2"/>
</dbReference>
<feature type="transmembrane region" description="Helical" evidence="3">
    <location>
        <begin position="710"/>
        <end position="732"/>
    </location>
</feature>
<organism evidence="5 6">
    <name type="scientific">Psilocybe cf. subviscida</name>
    <dbReference type="NCBI Taxonomy" id="2480587"/>
    <lineage>
        <taxon>Eukaryota</taxon>
        <taxon>Fungi</taxon>
        <taxon>Dikarya</taxon>
        <taxon>Basidiomycota</taxon>
        <taxon>Agaricomycotina</taxon>
        <taxon>Agaricomycetes</taxon>
        <taxon>Agaricomycetidae</taxon>
        <taxon>Agaricales</taxon>
        <taxon>Agaricineae</taxon>
        <taxon>Strophariaceae</taxon>
        <taxon>Psilocybe</taxon>
    </lineage>
</organism>
<feature type="region of interest" description="Disordered" evidence="2">
    <location>
        <begin position="837"/>
        <end position="934"/>
    </location>
</feature>
<evidence type="ECO:0000256" key="3">
    <source>
        <dbReference type="SAM" id="Phobius"/>
    </source>
</evidence>
<accession>A0A8H5EWJ3</accession>
<feature type="region of interest" description="Disordered" evidence="2">
    <location>
        <begin position="102"/>
        <end position="121"/>
    </location>
</feature>
<feature type="compositionally biased region" description="Basic and acidic residues" evidence="2">
    <location>
        <begin position="1"/>
        <end position="10"/>
    </location>
</feature>
<feature type="region of interest" description="Disordered" evidence="2">
    <location>
        <begin position="135"/>
        <end position="158"/>
    </location>
</feature>
<dbReference type="InterPro" id="IPR033121">
    <property type="entry name" value="PEPTIDASE_A1"/>
</dbReference>
<dbReference type="Proteomes" id="UP000567179">
    <property type="component" value="Unassembled WGS sequence"/>
</dbReference>
<protein>
    <recommendedName>
        <fullName evidence="4">Peptidase A1 domain-containing protein</fullName>
    </recommendedName>
</protein>
<dbReference type="EMBL" id="JAACJJ010000043">
    <property type="protein sequence ID" value="KAF5314954.1"/>
    <property type="molecule type" value="Genomic_DNA"/>
</dbReference>
<reference evidence="5 6" key="1">
    <citation type="journal article" date="2020" name="ISME J.">
        <title>Uncovering the hidden diversity of litter-decomposition mechanisms in mushroom-forming fungi.</title>
        <authorList>
            <person name="Floudas D."/>
            <person name="Bentzer J."/>
            <person name="Ahren D."/>
            <person name="Johansson T."/>
            <person name="Persson P."/>
            <person name="Tunlid A."/>
        </authorList>
    </citation>
    <scope>NUCLEOTIDE SEQUENCE [LARGE SCALE GENOMIC DNA]</scope>
    <source>
        <strain evidence="5 6">CBS 101986</strain>
    </source>
</reference>
<evidence type="ECO:0000256" key="2">
    <source>
        <dbReference type="SAM" id="MobiDB-lite"/>
    </source>
</evidence>
<feature type="compositionally biased region" description="Basic residues" evidence="2">
    <location>
        <begin position="742"/>
        <end position="751"/>
    </location>
</feature>
<sequence>MQHQSIDDRNSTSPSFDSTSDPTEHLEQLAQLKRRWKGKARAVQAEDDAGAELNAERRQRHRDGGSLPLRTIDLTKQPGHGWREKLRLAIAAQADATRLGEGSSLGLSGGGQHGAGVPDQAQAPWRTSGIWRRGFGHDRHAGSKERRQEAHRLQRRDPLEGAGAAEGVVLPLDLIGDGVFDVLLVLDRPSLLDPLRLPVHDLVDTCPTLYLSAPFTYPARSALCITIRNLFPYNLRRTPSTLLGFVDFTRPLISSYSIPVKFGDSEQQFSLQIDTGSSDLWVASTSCSTASCRQTGGRLYDPDRSSTATGQDFAVKYLSGSAGGPIVWDEVILGGYSVGTQAMASANDVEDEPLSEQFSGILGLALPLNSIISQKVPAGTSNKADGAAWASNLFSITPVSEAPRSRFLSLFLGRPGSIASYPPALASSSFDSSSTIPSILGIGKHPSALVTDPSKIFYAPTVSDRPGSLFWKAQVRGITVYVNGERRTVEVGRSAMGAVWPSAVVDSGVPLILATSTIANAIYGALGIGPADDGMYYVPCKTPINMTITLDNRPEIPLHPLDLTTEPPSSTSDPNHCIGLIQADDTDLGIAGPNSNSIGDMILGVPFMRNVYTVMAYTVPNANGSFPDYTNAAAAQTDGGMSKVVVPRLGLMPLTDPTKALDEFNTVRVLQQPLGTGTNGPNGGSGSGGSGANTGSSGNTKTVNIGGKRLSTAIIVLVVIAGLVALFGVIWASRWALQRRRRQKTGLRKSRGSLYPGFDDPTEPGTLDKKEVYRLARRESSSAFVPTVLDTGGLSEEELRRLRYAAFLRREGRTSRAEDTDDGTLDSQRTLRDALGGLKKIDGDGESGDLAEFGYRRSRGSGSQSRSRSTRLRRSGDSGLQSEDEDAAWGGATLAAGRTQRRHQPAAARDGYEAAHDHDCSSDEPPSSPEQAHFPMHKSRNYSEVDEMAAAGTLSVGPGPILHHRQTPSVAVPLLGGHIHHESHDERDNAESSYVIPGSPKRSPPLDFAPASPPLPPITTTDNAVRLIDATGPSHQVGDNHTYYPHSQKHATVQDLDLGDPLGEFGVPLSPDGRHGGIPHENGEGGMAGIGSAASRVGLARFSRADSIVFNRESLVSMSSTGTSCPDPPASPPIIPASWANPRSPAP</sequence>
<name>A0A8H5EWJ3_9AGAR</name>
<keyword evidence="3" id="KW-0812">Transmembrane</keyword>
<feature type="region of interest" description="Disordered" evidence="2">
    <location>
        <begin position="672"/>
        <end position="698"/>
    </location>
</feature>
<dbReference type="SUPFAM" id="SSF50630">
    <property type="entry name" value="Acid proteases"/>
    <property type="match status" value="1"/>
</dbReference>
<evidence type="ECO:0000313" key="6">
    <source>
        <dbReference type="Proteomes" id="UP000567179"/>
    </source>
</evidence>